<evidence type="ECO:0000256" key="1">
    <source>
        <dbReference type="SAM" id="MobiDB-lite"/>
    </source>
</evidence>
<dbReference type="Proteomes" id="UP000199063">
    <property type="component" value="Unassembled WGS sequence"/>
</dbReference>
<name>A0A1G9NTH1_9ACTN</name>
<dbReference type="AlphaFoldDB" id="A0A1G9NTH1"/>
<gene>
    <name evidence="2" type="ORF">SAMN05444921_10275</name>
</gene>
<feature type="region of interest" description="Disordered" evidence="1">
    <location>
        <begin position="1"/>
        <end position="42"/>
    </location>
</feature>
<keyword evidence="3" id="KW-1185">Reference proteome</keyword>
<accession>A0A1G9NTH1</accession>
<evidence type="ECO:0000313" key="2">
    <source>
        <dbReference type="EMBL" id="SDL89295.1"/>
    </source>
</evidence>
<evidence type="ECO:0000313" key="3">
    <source>
        <dbReference type="Proteomes" id="UP000199063"/>
    </source>
</evidence>
<dbReference type="EMBL" id="FNHI01000002">
    <property type="protein sequence ID" value="SDL89295.1"/>
    <property type="molecule type" value="Genomic_DNA"/>
</dbReference>
<organism evidence="2 3">
    <name type="scientific">Streptomyces wuyuanensis</name>
    <dbReference type="NCBI Taxonomy" id="1196353"/>
    <lineage>
        <taxon>Bacteria</taxon>
        <taxon>Bacillati</taxon>
        <taxon>Actinomycetota</taxon>
        <taxon>Actinomycetes</taxon>
        <taxon>Kitasatosporales</taxon>
        <taxon>Streptomycetaceae</taxon>
        <taxon>Streptomyces</taxon>
    </lineage>
</organism>
<reference evidence="3" key="1">
    <citation type="submission" date="2016-10" db="EMBL/GenBank/DDBJ databases">
        <authorList>
            <person name="Varghese N."/>
            <person name="Submissions S."/>
        </authorList>
    </citation>
    <scope>NUCLEOTIDE SEQUENCE [LARGE SCALE GENOMIC DNA]</scope>
    <source>
        <strain evidence="3">CGMCC 4.7042</strain>
    </source>
</reference>
<protein>
    <submittedName>
        <fullName evidence="2">Uncharacterized protein</fullName>
    </submittedName>
</protein>
<proteinExistence type="predicted"/>
<sequence>MSDARAADGPQTTTKDAALSRVDGDRGTTQASAPGENEMRTA</sequence>